<proteinExistence type="predicted"/>
<sequence>MSGFIVISDHGCAGYTALVTTGELAGTLWDVWDVWWRPAKVVPSGPGDGEPRYLGPTPTFEDWYDAWLTDALSSLTR</sequence>
<dbReference type="EMBL" id="QHKI01000056">
    <property type="protein sequence ID" value="RSM73488.1"/>
    <property type="molecule type" value="Genomic_DNA"/>
</dbReference>
<dbReference type="AlphaFoldDB" id="A0A428YUV6"/>
<accession>A0A428YUV6</accession>
<reference evidence="1 2" key="1">
    <citation type="submission" date="2018-05" db="EMBL/GenBank/DDBJ databases">
        <title>Evolution of GPA BGCs.</title>
        <authorList>
            <person name="Waglechner N."/>
            <person name="Wright G.D."/>
        </authorList>
    </citation>
    <scope>NUCLEOTIDE SEQUENCE [LARGE SCALE GENOMIC DNA]</scope>
    <source>
        <strain evidence="1 2">A82846</strain>
    </source>
</reference>
<protein>
    <submittedName>
        <fullName evidence="1">Uncharacterized protein</fullName>
    </submittedName>
</protein>
<name>A0A428YUV6_KIBAR</name>
<dbReference type="RefSeq" id="WP_037253880.1">
    <property type="nucleotide sequence ID" value="NZ_QHKI01000056.1"/>
</dbReference>
<dbReference type="OrthoDB" id="1190024at2"/>
<evidence type="ECO:0000313" key="1">
    <source>
        <dbReference type="EMBL" id="RSM73488.1"/>
    </source>
</evidence>
<dbReference type="Proteomes" id="UP000287547">
    <property type="component" value="Unassembled WGS sequence"/>
</dbReference>
<evidence type="ECO:0000313" key="2">
    <source>
        <dbReference type="Proteomes" id="UP000287547"/>
    </source>
</evidence>
<gene>
    <name evidence="1" type="ORF">DMH04_41495</name>
</gene>
<comment type="caution">
    <text evidence="1">The sequence shown here is derived from an EMBL/GenBank/DDBJ whole genome shotgun (WGS) entry which is preliminary data.</text>
</comment>
<organism evidence="1 2">
    <name type="scientific">Kibdelosporangium aridum</name>
    <dbReference type="NCBI Taxonomy" id="2030"/>
    <lineage>
        <taxon>Bacteria</taxon>
        <taxon>Bacillati</taxon>
        <taxon>Actinomycetota</taxon>
        <taxon>Actinomycetes</taxon>
        <taxon>Pseudonocardiales</taxon>
        <taxon>Pseudonocardiaceae</taxon>
        <taxon>Kibdelosporangium</taxon>
    </lineage>
</organism>